<dbReference type="PANTHER" id="PTHR30026">
    <property type="entry name" value="OUTER MEMBRANE PROTEIN TOLC"/>
    <property type="match status" value="1"/>
</dbReference>
<evidence type="ECO:0000313" key="8">
    <source>
        <dbReference type="EMBL" id="MEN5377920.1"/>
    </source>
</evidence>
<comment type="similarity">
    <text evidence="2">Belongs to the outer membrane factor (OMF) (TC 1.B.17) family.</text>
</comment>
<evidence type="ECO:0000256" key="6">
    <source>
        <dbReference type="ARBA" id="ARBA00023136"/>
    </source>
</evidence>
<keyword evidence="5" id="KW-0812">Transmembrane</keyword>
<dbReference type="Gene3D" id="1.20.1600.10">
    <property type="entry name" value="Outer membrane efflux proteins (OEP)"/>
    <property type="match status" value="1"/>
</dbReference>
<dbReference type="EMBL" id="JBDJNQ010000005">
    <property type="protein sequence ID" value="MEN5377920.1"/>
    <property type="molecule type" value="Genomic_DNA"/>
</dbReference>
<evidence type="ECO:0000256" key="1">
    <source>
        <dbReference type="ARBA" id="ARBA00004442"/>
    </source>
</evidence>
<accession>A0ABV0BTQ1</accession>
<protein>
    <submittedName>
        <fullName evidence="8">TolC family protein</fullName>
    </submittedName>
</protein>
<name>A0ABV0BTQ1_9SPHI</name>
<dbReference type="Pfam" id="PF02321">
    <property type="entry name" value="OEP"/>
    <property type="match status" value="1"/>
</dbReference>
<dbReference type="SUPFAM" id="SSF56954">
    <property type="entry name" value="Outer membrane efflux proteins (OEP)"/>
    <property type="match status" value="1"/>
</dbReference>
<evidence type="ECO:0000256" key="4">
    <source>
        <dbReference type="ARBA" id="ARBA00022452"/>
    </source>
</evidence>
<dbReference type="InterPro" id="IPR003423">
    <property type="entry name" value="OMP_efflux"/>
</dbReference>
<keyword evidence="7" id="KW-0998">Cell outer membrane</keyword>
<sequence length="463" mass="52184">MLVKKISCFIFLMPFLFQNTTFGQQGISPQLKEFIQKAIQNNSDIKNSYLENQKTLLDKNSVSGKLLPHISAMGMYGYLNASGELDLPTKTLPILGLNLFEGAQKFNTSSQVGFAGVNATQVIFSGLQITNGKKALDEKYKAQQLLTEAGYEGLAQEVVQTFDQIMLLKEVDALIADSEKRLNKEHLKVVKAIENGLAIPYDRDKIKLAMLELESKKAESTNSRELLYFKLEELTKMPLDSLKTVSYPLELAIVDPVQPAVENRKEMQALASSQRAYEYVLKKEKGAKLPQIFAFGSAFYFNAFDTKFKFKDVPLAGDLNLSANHFQMAPGFAVGVGVKWDVFDGNQHRNNIKKANLDLVMNQNKWNDTRDKLMLLQRKTNSDYQLSMKKMAVHEQQIKIANNNLSLASKQFEAGLIDVTERLSAENELYKQSLSFYNQLLLQRTAVLELLKSQGSLYQSLVK</sequence>
<evidence type="ECO:0000256" key="2">
    <source>
        <dbReference type="ARBA" id="ARBA00007613"/>
    </source>
</evidence>
<dbReference type="InterPro" id="IPR051906">
    <property type="entry name" value="TolC-like"/>
</dbReference>
<evidence type="ECO:0000313" key="9">
    <source>
        <dbReference type="Proteomes" id="UP001409291"/>
    </source>
</evidence>
<evidence type="ECO:0000256" key="5">
    <source>
        <dbReference type="ARBA" id="ARBA00022692"/>
    </source>
</evidence>
<reference evidence="8 9" key="1">
    <citation type="submission" date="2024-04" db="EMBL/GenBank/DDBJ databases">
        <title>WGS of bacteria from Torrens River.</title>
        <authorList>
            <person name="Wyrsch E.R."/>
            <person name="Drigo B."/>
        </authorList>
    </citation>
    <scope>NUCLEOTIDE SEQUENCE [LARGE SCALE GENOMIC DNA]</scope>
    <source>
        <strain evidence="8 9">TWI391</strain>
    </source>
</reference>
<dbReference type="RefSeq" id="WP_132843902.1">
    <property type="nucleotide sequence ID" value="NZ_JBDJLH010000014.1"/>
</dbReference>
<dbReference type="PANTHER" id="PTHR30026:SF20">
    <property type="entry name" value="OUTER MEMBRANE PROTEIN TOLC"/>
    <property type="match status" value="1"/>
</dbReference>
<keyword evidence="4" id="KW-1134">Transmembrane beta strand</keyword>
<comment type="subcellular location">
    <subcellularLocation>
        <location evidence="1">Cell outer membrane</location>
    </subcellularLocation>
</comment>
<gene>
    <name evidence="8" type="ORF">ABE541_11645</name>
</gene>
<comment type="caution">
    <text evidence="8">The sequence shown here is derived from an EMBL/GenBank/DDBJ whole genome shotgun (WGS) entry which is preliminary data.</text>
</comment>
<organism evidence="8 9">
    <name type="scientific">Sphingobacterium kitahiroshimense</name>
    <dbReference type="NCBI Taxonomy" id="470446"/>
    <lineage>
        <taxon>Bacteria</taxon>
        <taxon>Pseudomonadati</taxon>
        <taxon>Bacteroidota</taxon>
        <taxon>Sphingobacteriia</taxon>
        <taxon>Sphingobacteriales</taxon>
        <taxon>Sphingobacteriaceae</taxon>
        <taxon>Sphingobacterium</taxon>
    </lineage>
</organism>
<keyword evidence="3" id="KW-0813">Transport</keyword>
<dbReference type="Proteomes" id="UP001409291">
    <property type="component" value="Unassembled WGS sequence"/>
</dbReference>
<evidence type="ECO:0000256" key="7">
    <source>
        <dbReference type="ARBA" id="ARBA00023237"/>
    </source>
</evidence>
<evidence type="ECO:0000256" key="3">
    <source>
        <dbReference type="ARBA" id="ARBA00022448"/>
    </source>
</evidence>
<proteinExistence type="inferred from homology"/>
<keyword evidence="6" id="KW-0472">Membrane</keyword>
<keyword evidence="9" id="KW-1185">Reference proteome</keyword>